<accession>A0A5B7E266</accession>
<evidence type="ECO:0000313" key="2">
    <source>
        <dbReference type="Proteomes" id="UP000324222"/>
    </source>
</evidence>
<dbReference type="Proteomes" id="UP000324222">
    <property type="component" value="Unassembled WGS sequence"/>
</dbReference>
<protein>
    <submittedName>
        <fullName evidence="1">Uncharacterized protein</fullName>
    </submittedName>
</protein>
<sequence length="65" mass="7387">MILRARERCLRCSHKCCSCLGSGEFLTVGIMQLWISSDIHWLMSTLSLPGWYFSAELPPLPPCED</sequence>
<proteinExistence type="predicted"/>
<keyword evidence="2" id="KW-1185">Reference proteome</keyword>
<dbReference type="AlphaFoldDB" id="A0A5B7E266"/>
<gene>
    <name evidence="1" type="ORF">E2C01_021243</name>
</gene>
<dbReference type="EMBL" id="VSRR010001847">
    <property type="protein sequence ID" value="MPC28050.1"/>
    <property type="molecule type" value="Genomic_DNA"/>
</dbReference>
<comment type="caution">
    <text evidence="1">The sequence shown here is derived from an EMBL/GenBank/DDBJ whole genome shotgun (WGS) entry which is preliminary data.</text>
</comment>
<reference evidence="1 2" key="1">
    <citation type="submission" date="2019-05" db="EMBL/GenBank/DDBJ databases">
        <title>Another draft genome of Portunus trituberculatus and its Hox gene families provides insights of decapod evolution.</title>
        <authorList>
            <person name="Jeong J.-H."/>
            <person name="Song I."/>
            <person name="Kim S."/>
            <person name="Choi T."/>
            <person name="Kim D."/>
            <person name="Ryu S."/>
            <person name="Kim W."/>
        </authorList>
    </citation>
    <scope>NUCLEOTIDE SEQUENCE [LARGE SCALE GENOMIC DNA]</scope>
    <source>
        <tissue evidence="1">Muscle</tissue>
    </source>
</reference>
<name>A0A5B7E266_PORTR</name>
<evidence type="ECO:0000313" key="1">
    <source>
        <dbReference type="EMBL" id="MPC28050.1"/>
    </source>
</evidence>
<organism evidence="1 2">
    <name type="scientific">Portunus trituberculatus</name>
    <name type="common">Swimming crab</name>
    <name type="synonym">Neptunus trituberculatus</name>
    <dbReference type="NCBI Taxonomy" id="210409"/>
    <lineage>
        <taxon>Eukaryota</taxon>
        <taxon>Metazoa</taxon>
        <taxon>Ecdysozoa</taxon>
        <taxon>Arthropoda</taxon>
        <taxon>Crustacea</taxon>
        <taxon>Multicrustacea</taxon>
        <taxon>Malacostraca</taxon>
        <taxon>Eumalacostraca</taxon>
        <taxon>Eucarida</taxon>
        <taxon>Decapoda</taxon>
        <taxon>Pleocyemata</taxon>
        <taxon>Brachyura</taxon>
        <taxon>Eubrachyura</taxon>
        <taxon>Portunoidea</taxon>
        <taxon>Portunidae</taxon>
        <taxon>Portuninae</taxon>
        <taxon>Portunus</taxon>
    </lineage>
</organism>